<accession>A0A1D8JJ83</accession>
<feature type="domain" description="SLH" evidence="1">
    <location>
        <begin position="27"/>
        <end position="90"/>
    </location>
</feature>
<dbReference type="KEGG" id="surl:BI350_15295"/>
<gene>
    <name evidence="2" type="ORF">BI350_15295</name>
</gene>
<sequence>MRKVLIVVILFLSLFGNIIQGSSVEATGKQFRDVPNNHSNKEEIDYLVGQNIIRGYPDGRFKPGNAVTNGQAAMMVARALKLNFNGRPNPNFSDVFSTTSGFKEIAALVDEGIIPKADRFNPGLPITRESMARILVNAFKLDGVNHVNFIDVPTSYWAYSYITKLAANDITTGYLDGTFRPKNTVTRGHFAAFMARALNPAYQPAKRVTRGVSFDMNVGQVEKIESARLVNKEVEGHITKLTYETFKYGYYVHLYYYFEYGQLSFIVYDFLPYIISYDTYYEMEALHNVIHWEAAEEFGEDYFFHSNNYSKLITSWDKNYYVTLLSVHDDNFYTTAQLLYAPNRYRMQQSIPEIEQSLDGVSGAISGSLTQLRHYSDESN</sequence>
<reference evidence="2 3" key="1">
    <citation type="submission" date="2016-09" db="EMBL/GenBank/DDBJ databases">
        <title>Complete genome sequence of the Lysinibacillus sphaericus LMG 22257, a specie of Bacillus with ureolytic activity that can effectively biodeposit calcium carbonate.</title>
        <authorList>
            <person name="Yan W."/>
        </authorList>
    </citation>
    <scope>NUCLEOTIDE SEQUENCE [LARGE SCALE GENOMIC DNA]</scope>
    <source>
        <strain evidence="2 3">LMG 22257</strain>
    </source>
</reference>
<evidence type="ECO:0000313" key="3">
    <source>
        <dbReference type="Proteomes" id="UP000185746"/>
    </source>
</evidence>
<dbReference type="Proteomes" id="UP000185746">
    <property type="component" value="Chromosome"/>
</dbReference>
<protein>
    <recommendedName>
        <fullName evidence="1">SLH domain-containing protein</fullName>
    </recommendedName>
</protein>
<proteinExistence type="predicted"/>
<dbReference type="InterPro" id="IPR001119">
    <property type="entry name" value="SLH_dom"/>
</dbReference>
<dbReference type="Pfam" id="PF00395">
    <property type="entry name" value="SLH"/>
    <property type="match status" value="3"/>
</dbReference>
<dbReference type="InterPro" id="IPR051465">
    <property type="entry name" value="Cell_Envelope_Struct_Comp"/>
</dbReference>
<dbReference type="PROSITE" id="PS51272">
    <property type="entry name" value="SLH"/>
    <property type="match status" value="2"/>
</dbReference>
<keyword evidence="3" id="KW-1185">Reference proteome</keyword>
<dbReference type="PANTHER" id="PTHR43308:SF1">
    <property type="entry name" value="OUTER MEMBRANE PROTEIN ALPHA"/>
    <property type="match status" value="1"/>
</dbReference>
<dbReference type="AlphaFoldDB" id="A0A1D8JJ83"/>
<feature type="domain" description="SLH" evidence="1">
    <location>
        <begin position="145"/>
        <end position="208"/>
    </location>
</feature>
<name>A0A1D8JJ83_9BACL</name>
<dbReference type="PANTHER" id="PTHR43308">
    <property type="entry name" value="OUTER MEMBRANE PROTEIN ALPHA-RELATED"/>
    <property type="match status" value="1"/>
</dbReference>
<dbReference type="RefSeq" id="WP_075528937.1">
    <property type="nucleotide sequence ID" value="NZ_CP017560.1"/>
</dbReference>
<dbReference type="EMBL" id="CP017560">
    <property type="protein sequence ID" value="AOV08774.1"/>
    <property type="molecule type" value="Genomic_DNA"/>
</dbReference>
<organism evidence="2 3">
    <name type="scientific">Sporosarcina ureilytica</name>
    <dbReference type="NCBI Taxonomy" id="298596"/>
    <lineage>
        <taxon>Bacteria</taxon>
        <taxon>Bacillati</taxon>
        <taxon>Bacillota</taxon>
        <taxon>Bacilli</taxon>
        <taxon>Bacillales</taxon>
        <taxon>Caryophanaceae</taxon>
        <taxon>Sporosarcina</taxon>
    </lineage>
</organism>
<evidence type="ECO:0000259" key="1">
    <source>
        <dbReference type="PROSITE" id="PS51272"/>
    </source>
</evidence>
<evidence type="ECO:0000313" key="2">
    <source>
        <dbReference type="EMBL" id="AOV08774.1"/>
    </source>
</evidence>